<feature type="transmembrane region" description="Helical" evidence="1">
    <location>
        <begin position="147"/>
        <end position="169"/>
    </location>
</feature>
<dbReference type="PANTHER" id="PTHR22911">
    <property type="entry name" value="ACYL-MALONYL CONDENSING ENZYME-RELATED"/>
    <property type="match status" value="1"/>
</dbReference>
<evidence type="ECO:0000259" key="2">
    <source>
        <dbReference type="Pfam" id="PF00892"/>
    </source>
</evidence>
<feature type="transmembrane region" description="Helical" evidence="1">
    <location>
        <begin position="175"/>
        <end position="197"/>
    </location>
</feature>
<evidence type="ECO:0000256" key="1">
    <source>
        <dbReference type="SAM" id="Phobius"/>
    </source>
</evidence>
<dbReference type="OrthoDB" id="1524053at2"/>
<feature type="transmembrane region" description="Helical" evidence="1">
    <location>
        <begin position="268"/>
        <end position="285"/>
    </location>
</feature>
<keyword evidence="1" id="KW-0812">Transmembrane</keyword>
<dbReference type="RefSeq" id="WP_090972336.1">
    <property type="nucleotide sequence ID" value="NZ_FOLL01000004.1"/>
</dbReference>
<sequence>MVYVLLSVVCSVTVSVILKLARRYHVDTRQIIAWNYPVTVLGSWAVLRPDFSDVVITEAPVGIYLLLAVLLPGIFVLLSASIRHTGIVRTEVAQRLSLFISLLAAFWLFREAPHTGKLIGVAVGFAGILCSIGWHRGSNQYGLNHRVWLYPLSVFFGYGLVDILLKIIAQHTGTPYTVSLFIIFCLAMLVAFGYLVVILQGKGRFSMHAVYWGLVLGAFNLGNFLFYMKAHRALPENPSTVFTGMNVGVITLGALVGLVFFQEKLSRINKIGVILAVVSVLIIAYS</sequence>
<evidence type="ECO:0000313" key="3">
    <source>
        <dbReference type="EMBL" id="SFC07973.1"/>
    </source>
</evidence>
<dbReference type="STRING" id="623281.SAMN05421747_10440"/>
<dbReference type="Gene3D" id="1.10.3730.20">
    <property type="match status" value="1"/>
</dbReference>
<keyword evidence="4" id="KW-1185">Reference proteome</keyword>
<dbReference type="AlphaFoldDB" id="A0A1I1GF45"/>
<keyword evidence="1" id="KW-1133">Transmembrane helix</keyword>
<dbReference type="Proteomes" id="UP000199577">
    <property type="component" value="Unassembled WGS sequence"/>
</dbReference>
<proteinExistence type="predicted"/>
<feature type="transmembrane region" description="Helical" evidence="1">
    <location>
        <begin position="92"/>
        <end position="109"/>
    </location>
</feature>
<feature type="transmembrane region" description="Helical" evidence="1">
    <location>
        <begin position="115"/>
        <end position="135"/>
    </location>
</feature>
<organism evidence="3 4">
    <name type="scientific">Parapedobacter composti</name>
    <dbReference type="NCBI Taxonomy" id="623281"/>
    <lineage>
        <taxon>Bacteria</taxon>
        <taxon>Pseudomonadati</taxon>
        <taxon>Bacteroidota</taxon>
        <taxon>Sphingobacteriia</taxon>
        <taxon>Sphingobacteriales</taxon>
        <taxon>Sphingobacteriaceae</taxon>
        <taxon>Parapedobacter</taxon>
    </lineage>
</organism>
<protein>
    <submittedName>
        <fullName evidence="3">EamA-like transporter family protein</fullName>
    </submittedName>
</protein>
<reference evidence="3 4" key="1">
    <citation type="submission" date="2016-10" db="EMBL/GenBank/DDBJ databases">
        <authorList>
            <person name="de Groot N.N."/>
        </authorList>
    </citation>
    <scope>NUCLEOTIDE SEQUENCE [LARGE SCALE GENOMIC DNA]</scope>
    <source>
        <strain evidence="3 4">DSM 22900</strain>
    </source>
</reference>
<feature type="transmembrane region" description="Helical" evidence="1">
    <location>
        <begin position="209"/>
        <end position="228"/>
    </location>
</feature>
<keyword evidence="1" id="KW-0472">Membrane</keyword>
<dbReference type="InterPro" id="IPR037185">
    <property type="entry name" value="EmrE-like"/>
</dbReference>
<dbReference type="GO" id="GO:0016020">
    <property type="term" value="C:membrane"/>
    <property type="evidence" value="ECO:0007669"/>
    <property type="project" value="InterPro"/>
</dbReference>
<dbReference type="EMBL" id="FOLL01000004">
    <property type="protein sequence ID" value="SFC07973.1"/>
    <property type="molecule type" value="Genomic_DNA"/>
</dbReference>
<evidence type="ECO:0000313" key="4">
    <source>
        <dbReference type="Proteomes" id="UP000199577"/>
    </source>
</evidence>
<feature type="domain" description="EamA" evidence="2">
    <location>
        <begin position="2"/>
        <end position="131"/>
    </location>
</feature>
<name>A0A1I1GF45_9SPHI</name>
<feature type="transmembrane region" description="Helical" evidence="1">
    <location>
        <begin position="61"/>
        <end position="80"/>
    </location>
</feature>
<accession>A0A1I1GF45</accession>
<dbReference type="SUPFAM" id="SSF103481">
    <property type="entry name" value="Multidrug resistance efflux transporter EmrE"/>
    <property type="match status" value="2"/>
</dbReference>
<feature type="transmembrane region" description="Helical" evidence="1">
    <location>
        <begin position="240"/>
        <end position="261"/>
    </location>
</feature>
<gene>
    <name evidence="3" type="ORF">SAMN05421747_10440</name>
</gene>
<dbReference type="Pfam" id="PF00892">
    <property type="entry name" value="EamA"/>
    <property type="match status" value="1"/>
</dbReference>
<dbReference type="PANTHER" id="PTHR22911:SF137">
    <property type="entry name" value="SOLUTE CARRIER FAMILY 35 MEMBER G2-RELATED"/>
    <property type="match status" value="1"/>
</dbReference>
<dbReference type="InterPro" id="IPR000620">
    <property type="entry name" value="EamA_dom"/>
</dbReference>